<evidence type="ECO:0000313" key="1">
    <source>
        <dbReference type="EMBL" id="CAA2109606.1"/>
    </source>
</evidence>
<accession>A0A679JDX0</accession>
<name>A0A679JDX0_VARPD</name>
<organism evidence="1">
    <name type="scientific">Variovorax paradoxus</name>
    <dbReference type="NCBI Taxonomy" id="34073"/>
    <lineage>
        <taxon>Bacteria</taxon>
        <taxon>Pseudomonadati</taxon>
        <taxon>Pseudomonadota</taxon>
        <taxon>Betaproteobacteria</taxon>
        <taxon>Burkholderiales</taxon>
        <taxon>Comamonadaceae</taxon>
        <taxon>Variovorax</taxon>
    </lineage>
</organism>
<dbReference type="AlphaFoldDB" id="A0A679JDX0"/>
<dbReference type="RefSeq" id="WP_339093554.1">
    <property type="nucleotide sequence ID" value="NZ_LR743508.1"/>
</dbReference>
<proteinExistence type="predicted"/>
<sequence>MSSDGTSSPFAHIDDETLVKLAQEWRAYAQRGEKEAYGTAHALEVEVRRRSRQAAALEETVPPAEPAAERPWWKFWQ</sequence>
<gene>
    <name evidence="1" type="ORF">VVAX_05877</name>
</gene>
<reference evidence="1" key="1">
    <citation type="submission" date="2019-12" db="EMBL/GenBank/DDBJ databases">
        <authorList>
            <person name="Cremers G."/>
        </authorList>
    </citation>
    <scope>NUCLEOTIDE SEQUENCE</scope>
    <source>
        <strain evidence="1">Vvax</strain>
    </source>
</reference>
<protein>
    <submittedName>
        <fullName evidence="1">Uncharacterized protein</fullName>
    </submittedName>
</protein>
<dbReference type="EMBL" id="LR743508">
    <property type="protein sequence ID" value="CAA2109606.1"/>
    <property type="molecule type" value="Genomic_DNA"/>
</dbReference>